<evidence type="ECO:0000313" key="8">
    <source>
        <dbReference type="Proteomes" id="UP000010847"/>
    </source>
</evidence>
<dbReference type="GO" id="GO:0016020">
    <property type="term" value="C:membrane"/>
    <property type="evidence" value="ECO:0007669"/>
    <property type="project" value="InterPro"/>
</dbReference>
<dbReference type="GO" id="GO:0044781">
    <property type="term" value="P:bacterial-type flagellum organization"/>
    <property type="evidence" value="ECO:0007669"/>
    <property type="project" value="InterPro"/>
</dbReference>
<reference evidence="7 8" key="1">
    <citation type="submission" date="2013-12" db="EMBL/GenBank/DDBJ databases">
        <authorList>
            <consortium name="DOE Joint Genome Institute"/>
            <person name="Smidt H."/>
            <person name="Huntemann M."/>
            <person name="Han J."/>
            <person name="Chen A."/>
            <person name="Kyrpides N."/>
            <person name="Mavromatis K."/>
            <person name="Markowitz V."/>
            <person name="Palaniappan K."/>
            <person name="Ivanova N."/>
            <person name="Schaumberg A."/>
            <person name="Pati A."/>
            <person name="Liolios K."/>
            <person name="Nordberg H.P."/>
            <person name="Cantor M.N."/>
            <person name="Hua S.X."/>
            <person name="Woyke T."/>
        </authorList>
    </citation>
    <scope>NUCLEOTIDE SEQUENCE [LARGE SCALE GENOMIC DNA]</scope>
    <source>
        <strain evidence="8">DSM 15288</strain>
    </source>
</reference>
<gene>
    <name evidence="7" type="ORF">DESME_12665</name>
</gene>
<evidence type="ECO:0000256" key="6">
    <source>
        <dbReference type="SAM" id="Phobius"/>
    </source>
</evidence>
<keyword evidence="7" id="KW-0282">Flagellum</keyword>
<keyword evidence="5 6" id="KW-0472">Membrane</keyword>
<keyword evidence="4 6" id="KW-1133">Transmembrane helix</keyword>
<evidence type="ECO:0000256" key="4">
    <source>
        <dbReference type="ARBA" id="ARBA00022989"/>
    </source>
</evidence>
<sequence length="157" mass="17971">MSDFESQPWVPSETVTPQATSSSWWGIVITVLIFLIILFVALRMIRRLNNSAMRGMNAPWARVLDRQILFGQQSLYLVEIAGKLQVLGGTDHHIEKLTEIDDPELATEILDELANRPVERAEGEISKLMQKLFSGKKRTEKDSFSKELERLMKEVEK</sequence>
<dbReference type="AlphaFoldDB" id="W0EF17"/>
<feature type="transmembrane region" description="Helical" evidence="6">
    <location>
        <begin position="24"/>
        <end position="45"/>
    </location>
</feature>
<evidence type="ECO:0000313" key="7">
    <source>
        <dbReference type="EMBL" id="AHF07779.1"/>
    </source>
</evidence>
<name>W0EF17_9FIRM</name>
<dbReference type="Pfam" id="PF04347">
    <property type="entry name" value="FliO"/>
    <property type="match status" value="1"/>
</dbReference>
<keyword evidence="7" id="KW-0966">Cell projection</keyword>
<protein>
    <submittedName>
        <fullName evidence="7">Flagellar biosynthetic protein FliO</fullName>
    </submittedName>
</protein>
<dbReference type="InterPro" id="IPR022781">
    <property type="entry name" value="Flagellar_biosynth_FliO"/>
</dbReference>
<evidence type="ECO:0000256" key="3">
    <source>
        <dbReference type="ARBA" id="ARBA00022692"/>
    </source>
</evidence>
<organism evidence="7 8">
    <name type="scientific">Desulfitobacterium metallireducens DSM 15288</name>
    <dbReference type="NCBI Taxonomy" id="871968"/>
    <lineage>
        <taxon>Bacteria</taxon>
        <taxon>Bacillati</taxon>
        <taxon>Bacillota</taxon>
        <taxon>Clostridia</taxon>
        <taxon>Eubacteriales</taxon>
        <taxon>Desulfitobacteriaceae</taxon>
        <taxon>Desulfitobacterium</taxon>
    </lineage>
</organism>
<evidence type="ECO:0000256" key="2">
    <source>
        <dbReference type="ARBA" id="ARBA00022475"/>
    </source>
</evidence>
<dbReference type="EMBL" id="CP007032">
    <property type="protein sequence ID" value="AHF07779.1"/>
    <property type="molecule type" value="Genomic_DNA"/>
</dbReference>
<keyword evidence="7" id="KW-0969">Cilium</keyword>
<evidence type="ECO:0000256" key="1">
    <source>
        <dbReference type="ARBA" id="ARBA00004236"/>
    </source>
</evidence>
<dbReference type="HOGENOM" id="CLU_1675072_0_0_9"/>
<dbReference type="RefSeq" id="WP_006716708.1">
    <property type="nucleotide sequence ID" value="NZ_CP007032.1"/>
</dbReference>
<accession>W0EF17</accession>
<comment type="subcellular location">
    <subcellularLocation>
        <location evidence="1">Cell membrane</location>
    </subcellularLocation>
</comment>
<proteinExistence type="predicted"/>
<evidence type="ECO:0000256" key="5">
    <source>
        <dbReference type="ARBA" id="ARBA00023136"/>
    </source>
</evidence>
<dbReference type="OrthoDB" id="1797063at2"/>
<keyword evidence="2" id="KW-1003">Cell membrane</keyword>
<dbReference type="KEGG" id="dmt:DESME_12665"/>
<keyword evidence="3 6" id="KW-0812">Transmembrane</keyword>
<dbReference type="STRING" id="871968.DESME_12665"/>
<dbReference type="Proteomes" id="UP000010847">
    <property type="component" value="Chromosome"/>
</dbReference>
<dbReference type="eggNOG" id="COG3190">
    <property type="taxonomic scope" value="Bacteria"/>
</dbReference>
<keyword evidence="8" id="KW-1185">Reference proteome</keyword>